<evidence type="ECO:0000256" key="11">
    <source>
        <dbReference type="ARBA" id="ARBA00022840"/>
    </source>
</evidence>
<evidence type="ECO:0000313" key="16">
    <source>
        <dbReference type="EMBL" id="OGG65793.1"/>
    </source>
</evidence>
<dbReference type="NCBIfam" id="TIGR00070">
    <property type="entry name" value="hisG"/>
    <property type="match status" value="1"/>
</dbReference>
<evidence type="ECO:0000256" key="2">
    <source>
        <dbReference type="ARBA" id="ARBA00004496"/>
    </source>
</evidence>
<evidence type="ECO:0000259" key="15">
    <source>
        <dbReference type="Pfam" id="PF01634"/>
    </source>
</evidence>
<dbReference type="GO" id="GO:0005524">
    <property type="term" value="F:ATP binding"/>
    <property type="evidence" value="ECO:0007669"/>
    <property type="project" value="UniProtKB-KW"/>
</dbReference>
<comment type="subcellular location">
    <subcellularLocation>
        <location evidence="2">Cytoplasm</location>
    </subcellularLocation>
</comment>
<evidence type="ECO:0000256" key="7">
    <source>
        <dbReference type="ARBA" id="ARBA00022605"/>
    </source>
</evidence>
<dbReference type="InterPro" id="IPR001348">
    <property type="entry name" value="ATP_PRibTrfase_HisG"/>
</dbReference>
<dbReference type="GO" id="GO:0003879">
    <property type="term" value="F:ATP phosphoribosyltransferase activity"/>
    <property type="evidence" value="ECO:0007669"/>
    <property type="project" value="UniProtKB-UniRule"/>
</dbReference>
<evidence type="ECO:0000256" key="14">
    <source>
        <dbReference type="NCBIfam" id="TIGR00070"/>
    </source>
</evidence>
<proteinExistence type="predicted"/>
<dbReference type="EMBL" id="MFLK01000030">
    <property type="protein sequence ID" value="OGG65793.1"/>
    <property type="molecule type" value="Genomic_DNA"/>
</dbReference>
<keyword evidence="11" id="KW-0067">ATP-binding</keyword>
<dbReference type="GO" id="GO:0005737">
    <property type="term" value="C:cytoplasm"/>
    <property type="evidence" value="ECO:0007669"/>
    <property type="project" value="UniProtKB-SubCell"/>
</dbReference>
<evidence type="ECO:0000256" key="8">
    <source>
        <dbReference type="ARBA" id="ARBA00022676"/>
    </source>
</evidence>
<comment type="caution">
    <text evidence="16">The sequence shown here is derived from an EMBL/GenBank/DDBJ whole genome shotgun (WGS) entry which is preliminary data.</text>
</comment>
<keyword evidence="9 16" id="KW-0808">Transferase</keyword>
<dbReference type="FunFam" id="3.40.190.10:FF:000008">
    <property type="entry name" value="ATP phosphoribosyltransferase"/>
    <property type="match status" value="1"/>
</dbReference>
<keyword evidence="7" id="KW-0028">Amino-acid biosynthesis</keyword>
<evidence type="ECO:0000256" key="1">
    <source>
        <dbReference type="ARBA" id="ARBA00000915"/>
    </source>
</evidence>
<comment type="pathway">
    <text evidence="3">Amino-acid biosynthesis; L-histidine biosynthesis; L-histidine from 5-phospho-alpha-D-ribose 1-diphosphate: step 1/9.</text>
</comment>
<keyword evidence="12" id="KW-0368">Histidine biosynthesis</keyword>
<organism evidence="16 17">
    <name type="scientific">Candidatus Kaiserbacteria bacterium RIFCSPHIGHO2_02_FULL_55_20</name>
    <dbReference type="NCBI Taxonomy" id="1798497"/>
    <lineage>
        <taxon>Bacteria</taxon>
        <taxon>Candidatus Kaiseribacteriota</taxon>
    </lineage>
</organism>
<keyword evidence="8 16" id="KW-0328">Glycosyltransferase</keyword>
<evidence type="ECO:0000256" key="13">
    <source>
        <dbReference type="ARBA" id="ARBA00024861"/>
    </source>
</evidence>
<evidence type="ECO:0000256" key="9">
    <source>
        <dbReference type="ARBA" id="ARBA00022679"/>
    </source>
</evidence>
<keyword evidence="10" id="KW-0547">Nucleotide-binding</keyword>
<evidence type="ECO:0000256" key="10">
    <source>
        <dbReference type="ARBA" id="ARBA00022741"/>
    </source>
</evidence>
<dbReference type="UniPathway" id="UPA00031">
    <property type="reaction ID" value="UER00006"/>
</dbReference>
<dbReference type="SUPFAM" id="SSF53850">
    <property type="entry name" value="Periplasmic binding protein-like II"/>
    <property type="match status" value="1"/>
</dbReference>
<comment type="catalytic activity">
    <reaction evidence="1">
        <text>1-(5-phospho-beta-D-ribosyl)-ATP + diphosphate = 5-phospho-alpha-D-ribose 1-diphosphate + ATP</text>
        <dbReference type="Rhea" id="RHEA:18473"/>
        <dbReference type="ChEBI" id="CHEBI:30616"/>
        <dbReference type="ChEBI" id="CHEBI:33019"/>
        <dbReference type="ChEBI" id="CHEBI:58017"/>
        <dbReference type="ChEBI" id="CHEBI:73183"/>
        <dbReference type="EC" id="2.4.2.17"/>
    </reaction>
</comment>
<reference evidence="16 17" key="1">
    <citation type="journal article" date="2016" name="Nat. Commun.">
        <title>Thousands of microbial genomes shed light on interconnected biogeochemical processes in an aquifer system.</title>
        <authorList>
            <person name="Anantharaman K."/>
            <person name="Brown C.T."/>
            <person name="Hug L.A."/>
            <person name="Sharon I."/>
            <person name="Castelle C.J."/>
            <person name="Probst A.J."/>
            <person name="Thomas B.C."/>
            <person name="Singh A."/>
            <person name="Wilkins M.J."/>
            <person name="Karaoz U."/>
            <person name="Brodie E.L."/>
            <person name="Williams K.H."/>
            <person name="Hubbard S.S."/>
            <person name="Banfield J.F."/>
        </authorList>
    </citation>
    <scope>NUCLEOTIDE SEQUENCE [LARGE SCALE GENOMIC DNA]</scope>
</reference>
<feature type="domain" description="ATP phosphoribosyltransferase catalytic" evidence="15">
    <location>
        <begin position="54"/>
        <end position="198"/>
    </location>
</feature>
<dbReference type="PANTHER" id="PTHR21403">
    <property type="entry name" value="ATP PHOSPHORIBOSYLTRANSFERASE ATP-PRTASE"/>
    <property type="match status" value="1"/>
</dbReference>
<name>A0A1F6DWL1_9BACT</name>
<accession>A0A1F6DWL1</accession>
<evidence type="ECO:0000256" key="6">
    <source>
        <dbReference type="ARBA" id="ARBA00022490"/>
    </source>
</evidence>
<protein>
    <recommendedName>
        <fullName evidence="5 14">ATP phosphoribosyltransferase</fullName>
        <ecNumber evidence="4 14">2.4.2.17</ecNumber>
    </recommendedName>
</protein>
<dbReference type="Gene3D" id="3.40.190.10">
    <property type="entry name" value="Periplasmic binding protein-like II"/>
    <property type="match status" value="2"/>
</dbReference>
<comment type="function">
    <text evidence="13">Catalyzes the condensation of ATP and 5-phosphoribose 1-diphosphate to form N'-(5'-phosphoribosyl)-ATP (PR-ATP). Has a crucial role in the pathway because the rate of histidine biosynthesis seems to be controlled primarily by regulation of HisG enzymatic activity.</text>
</comment>
<dbReference type="PROSITE" id="PS01316">
    <property type="entry name" value="ATP_P_PHORIBOSYLTR"/>
    <property type="match status" value="1"/>
</dbReference>
<evidence type="ECO:0000313" key="17">
    <source>
        <dbReference type="Proteomes" id="UP000177652"/>
    </source>
</evidence>
<evidence type="ECO:0000256" key="4">
    <source>
        <dbReference type="ARBA" id="ARBA00011946"/>
    </source>
</evidence>
<sequence length="209" mass="22860">MKTQERLKIAVQKSGRLYQSSMDFLTSRGLAFSPDSRSLIRTCQNSNIDIVYLRDDDIPEYVSRGIADFGIVGQNVLAEKGLTLRIVTRLGFALCRLVIAVPRCSRIRTVEDLQNLRIATSYPKLLTDYLGKSNIKASIVVVSGSAEIAPRLGLADAVCDLVQTGATLEANDLVPLCTVLGSQAVLVGSPVRKRSKKRLLLDLNIKSLI</sequence>
<evidence type="ECO:0000256" key="12">
    <source>
        <dbReference type="ARBA" id="ARBA00023102"/>
    </source>
</evidence>
<keyword evidence="6" id="KW-0963">Cytoplasm</keyword>
<evidence type="ECO:0000256" key="3">
    <source>
        <dbReference type="ARBA" id="ARBA00004667"/>
    </source>
</evidence>
<dbReference type="InterPro" id="IPR013820">
    <property type="entry name" value="ATP_PRibTrfase_cat"/>
</dbReference>
<gene>
    <name evidence="16" type="ORF">A3D71_01860</name>
</gene>
<dbReference type="STRING" id="1798497.A3D71_01860"/>
<dbReference type="Pfam" id="PF01634">
    <property type="entry name" value="HisG"/>
    <property type="match status" value="1"/>
</dbReference>
<dbReference type="InterPro" id="IPR018198">
    <property type="entry name" value="ATP_PRibTrfase_CS"/>
</dbReference>
<dbReference type="PANTHER" id="PTHR21403:SF8">
    <property type="entry name" value="ATP PHOSPHORIBOSYLTRANSFERASE"/>
    <property type="match status" value="1"/>
</dbReference>
<dbReference type="EC" id="2.4.2.17" evidence="4 14"/>
<dbReference type="GO" id="GO:0000105">
    <property type="term" value="P:L-histidine biosynthetic process"/>
    <property type="evidence" value="ECO:0007669"/>
    <property type="project" value="UniProtKB-UniRule"/>
</dbReference>
<evidence type="ECO:0000256" key="5">
    <source>
        <dbReference type="ARBA" id="ARBA00020998"/>
    </source>
</evidence>
<dbReference type="Proteomes" id="UP000177652">
    <property type="component" value="Unassembled WGS sequence"/>
</dbReference>
<dbReference type="AlphaFoldDB" id="A0A1F6DWL1"/>